<dbReference type="EMBL" id="LDTB01000001">
    <property type="protein sequence ID" value="KTT76753.1"/>
    <property type="molecule type" value="Genomic_DNA"/>
</dbReference>
<name>A0A147IA49_9SPHN</name>
<keyword evidence="5" id="KW-1185">Reference proteome</keyword>
<evidence type="ECO:0000256" key="2">
    <source>
        <dbReference type="ARBA" id="ARBA00012438"/>
    </source>
</evidence>
<dbReference type="InterPro" id="IPR003661">
    <property type="entry name" value="HisK_dim/P_dom"/>
</dbReference>
<gene>
    <name evidence="4" type="ORF">NS334_00630</name>
</gene>
<evidence type="ECO:0000313" key="4">
    <source>
        <dbReference type="EMBL" id="KTT76753.1"/>
    </source>
</evidence>
<dbReference type="InterPro" id="IPR036097">
    <property type="entry name" value="HisK_dim/P_sf"/>
</dbReference>
<dbReference type="Gene3D" id="1.10.287.130">
    <property type="match status" value="1"/>
</dbReference>
<dbReference type="SUPFAM" id="SSF47384">
    <property type="entry name" value="Homodimeric domain of signal transducing histidine kinase"/>
    <property type="match status" value="1"/>
</dbReference>
<proteinExistence type="predicted"/>
<dbReference type="GO" id="GO:0000155">
    <property type="term" value="F:phosphorelay sensor kinase activity"/>
    <property type="evidence" value="ECO:0007669"/>
    <property type="project" value="InterPro"/>
</dbReference>
<dbReference type="RefSeq" id="WP_058754033.1">
    <property type="nucleotide sequence ID" value="NZ_LDTB01000001.1"/>
</dbReference>
<comment type="catalytic activity">
    <reaction evidence="1">
        <text>ATP + protein L-histidine = ADP + protein N-phospho-L-histidine.</text>
        <dbReference type="EC" id="2.7.13.3"/>
    </reaction>
</comment>
<protein>
    <recommendedName>
        <fullName evidence="2">histidine kinase</fullName>
        <ecNumber evidence="2">2.7.13.3</ecNumber>
    </recommendedName>
</protein>
<dbReference type="EC" id="2.7.13.3" evidence="2"/>
<comment type="caution">
    <text evidence="4">The sequence shown here is derived from an EMBL/GenBank/DDBJ whole genome shotgun (WGS) entry which is preliminary data.</text>
</comment>
<accession>A0A147IA49</accession>
<evidence type="ECO:0000256" key="1">
    <source>
        <dbReference type="ARBA" id="ARBA00000085"/>
    </source>
</evidence>
<dbReference type="AlphaFoldDB" id="A0A147IA49"/>
<evidence type="ECO:0000313" key="5">
    <source>
        <dbReference type="Proteomes" id="UP000074310"/>
    </source>
</evidence>
<feature type="domain" description="Signal transduction histidine kinase dimerisation/phosphoacceptor" evidence="3">
    <location>
        <begin position="310"/>
        <end position="370"/>
    </location>
</feature>
<evidence type="ECO:0000259" key="3">
    <source>
        <dbReference type="Pfam" id="PF00512"/>
    </source>
</evidence>
<reference evidence="4 5" key="1">
    <citation type="journal article" date="2016" name="Front. Microbiol.">
        <title>Genomic Resource of Rice Seed Associated Bacteria.</title>
        <authorList>
            <person name="Midha S."/>
            <person name="Bansal K."/>
            <person name="Sharma S."/>
            <person name="Kumar N."/>
            <person name="Patil P.P."/>
            <person name="Chaudhry V."/>
            <person name="Patil P.B."/>
        </authorList>
    </citation>
    <scope>NUCLEOTIDE SEQUENCE [LARGE SCALE GENOMIC DNA]</scope>
    <source>
        <strain evidence="4 5">NS334</strain>
    </source>
</reference>
<dbReference type="CDD" id="cd00082">
    <property type="entry name" value="HisKA"/>
    <property type="match status" value="1"/>
</dbReference>
<dbReference type="Proteomes" id="UP000074310">
    <property type="component" value="Unassembled WGS sequence"/>
</dbReference>
<dbReference type="PATRIC" id="fig|869719.3.peg.135"/>
<dbReference type="Pfam" id="PF00512">
    <property type="entry name" value="HisKA"/>
    <property type="match status" value="1"/>
</dbReference>
<sequence length="535" mass="56201">MRFDDSLKTVLAAEATTALGARAAFRQLVDLIGRGRAPADPPLIGRLALLRGRVPDGVRVTCARSLALMDPPVALVAFFADDTPDVAAAALRAARLRGADWETLLPRLQPHGRAILRQRHDLPPSIERALASFGGNDLLLGYQPPVAVAPDISRAGAAERFEIADLVRRIEGHQHDRAVAANTPVAPLTAFEFEADAAGVIRWIDATPRGAVIGLSLDHRGIGWGAAGAAVDGIAAGAFRKRAPFSGARLVVPGESAIGGDWRIAGVPMFDHATGAFTGMRGRARRPRAEEDAVRSAGRDRAIGAEGLRRLVHELRTPTNAIAGFSELIEQGLLGPVAAEYRDRAAHIRRQVTGLIGAIEDLDLAARIEGGALHQRDGSVAASELLSRVGDDLAPLAAMRGAQLVLPGEREGAWALDPHNAERLVSRLLATMLSAARPGERLATGLIAGVGTLALTVSPPAAFAERDEATLLALDDEEATVSDGAPLLGVGFALRLVRNLAAEVGGRFAMSPELFTLLLPAVEGDETDRATTTAP</sequence>
<organism evidence="4 5">
    <name type="scientific">Sphingomonas endophytica</name>
    <dbReference type="NCBI Taxonomy" id="869719"/>
    <lineage>
        <taxon>Bacteria</taxon>
        <taxon>Pseudomonadati</taxon>
        <taxon>Pseudomonadota</taxon>
        <taxon>Alphaproteobacteria</taxon>
        <taxon>Sphingomonadales</taxon>
        <taxon>Sphingomonadaceae</taxon>
        <taxon>Sphingomonas</taxon>
    </lineage>
</organism>